<dbReference type="AlphaFoldDB" id="A0A5C6DWQ2"/>
<evidence type="ECO:0000259" key="1">
    <source>
        <dbReference type="Pfam" id="PF13204"/>
    </source>
</evidence>
<dbReference type="OrthoDB" id="59486at2"/>
<dbReference type="Gene3D" id="2.60.40.10">
    <property type="entry name" value="Immunoglobulins"/>
    <property type="match status" value="1"/>
</dbReference>
<dbReference type="InterPro" id="IPR013783">
    <property type="entry name" value="Ig-like_fold"/>
</dbReference>
<keyword evidence="4" id="KW-1185">Reference proteome</keyword>
<dbReference type="PANTHER" id="PTHR37836:SF2">
    <property type="entry name" value="DUF4038 DOMAIN-CONTAINING PROTEIN"/>
    <property type="match status" value="1"/>
</dbReference>
<comment type="caution">
    <text evidence="3">The sequence shown here is derived from an EMBL/GenBank/DDBJ whole genome shotgun (WGS) entry which is preliminary data.</text>
</comment>
<dbReference type="Pfam" id="PF13204">
    <property type="entry name" value="Apiosidase"/>
    <property type="match status" value="1"/>
</dbReference>
<sequence>MVKATNNTIVPLVILVNAILGGIGSAQTHVFEVVEKTFTAENTYHNPYIDVDLWVNLNGPNGKKHLVPAFWDGGQTFRVRLVATMPGAWNWSTGTTTGDSGLDRQRGSFDAIAWTDSEKEANPNRRGFIRATASGHHAEYADGTPFLMAADTVWSGLTKIFKSGSDEGIAQISFQNYLDARKAQGYNAFNMIACYPTDTTAPIWHAAVRGQKVSDRGHTPFVMDGVNADLTRIVPEYWQEADPKMKYMADNGFVPFLETVRRSESWPKLGQEQKDAFYNYVRYLWARYGCYNMVFSWVHMDADGNGEYDLWLPVVKHAYDELKRKNGTGSMPYGTPRTAMAAGTSLDSWSKDARYLLDFHNISNSGARSPASFAWMRALYADTPHLPAQNVEGFYPGWNRCSAPFTPSMTLGQSAIYGAYGNVLNGAFAGYSWGDLYFSGAANGDDPNIPNGTPQKFALSSYDSFAFGYMPKFFLDAGHDFSKLSPDTNKNLGRVSPLITLAIATDQSYALGFICPGVDTTTLKNLTPSTDYRFEWWQTTTGTWQAATVITTDVNGSVAMPSRPDSTLNWAFRIQQSNENP</sequence>
<evidence type="ECO:0000313" key="3">
    <source>
        <dbReference type="EMBL" id="TWU41078.1"/>
    </source>
</evidence>
<reference evidence="3 4" key="1">
    <citation type="submission" date="2019-02" db="EMBL/GenBank/DDBJ databases">
        <title>Deep-cultivation of Planctomycetes and their phenomic and genomic characterization uncovers novel biology.</title>
        <authorList>
            <person name="Wiegand S."/>
            <person name="Jogler M."/>
            <person name="Boedeker C."/>
            <person name="Pinto D."/>
            <person name="Vollmers J."/>
            <person name="Rivas-Marin E."/>
            <person name="Kohn T."/>
            <person name="Peeters S.H."/>
            <person name="Heuer A."/>
            <person name="Rast P."/>
            <person name="Oberbeckmann S."/>
            <person name="Bunk B."/>
            <person name="Jeske O."/>
            <person name="Meyerdierks A."/>
            <person name="Storesund J.E."/>
            <person name="Kallscheuer N."/>
            <person name="Luecker S."/>
            <person name="Lage O.M."/>
            <person name="Pohl T."/>
            <person name="Merkel B.J."/>
            <person name="Hornburger P."/>
            <person name="Mueller R.-W."/>
            <person name="Bruemmer F."/>
            <person name="Labrenz M."/>
            <person name="Spormann A.M."/>
            <person name="Op Den Camp H."/>
            <person name="Overmann J."/>
            <person name="Amann R."/>
            <person name="Jetten M.S.M."/>
            <person name="Mascher T."/>
            <person name="Medema M.H."/>
            <person name="Devos D.P."/>
            <person name="Kaster A.-K."/>
            <person name="Ovreas L."/>
            <person name="Rohde M."/>
            <person name="Galperin M.Y."/>
            <person name="Jogler C."/>
        </authorList>
    </citation>
    <scope>NUCLEOTIDE SEQUENCE [LARGE SCALE GENOMIC DNA]</scope>
    <source>
        <strain evidence="3 4">Poly41</strain>
    </source>
</reference>
<feature type="domain" description="DUF5060" evidence="2">
    <location>
        <begin position="28"/>
        <end position="94"/>
    </location>
</feature>
<dbReference type="InterPro" id="IPR025277">
    <property type="entry name" value="Apiosidase-like_cat_dom"/>
</dbReference>
<dbReference type="Gene3D" id="3.20.20.80">
    <property type="entry name" value="Glycosidases"/>
    <property type="match status" value="1"/>
</dbReference>
<gene>
    <name evidence="3" type="ORF">Poly41_19150</name>
</gene>
<dbReference type="Pfam" id="PF16586">
    <property type="entry name" value="DUF5060"/>
    <property type="match status" value="1"/>
</dbReference>
<name>A0A5C6DWQ2_9BACT</name>
<feature type="domain" description="Apiosidase-like catalytic" evidence="1">
    <location>
        <begin position="135"/>
        <end position="435"/>
    </location>
</feature>
<organism evidence="3 4">
    <name type="scientific">Novipirellula artificiosorum</name>
    <dbReference type="NCBI Taxonomy" id="2528016"/>
    <lineage>
        <taxon>Bacteria</taxon>
        <taxon>Pseudomonadati</taxon>
        <taxon>Planctomycetota</taxon>
        <taxon>Planctomycetia</taxon>
        <taxon>Pirellulales</taxon>
        <taxon>Pirellulaceae</taxon>
        <taxon>Novipirellula</taxon>
    </lineage>
</organism>
<dbReference type="InterPro" id="IPR032260">
    <property type="entry name" value="DUF5060"/>
</dbReference>
<dbReference type="PANTHER" id="PTHR37836">
    <property type="entry name" value="LMO1036 PROTEIN"/>
    <property type="match status" value="1"/>
</dbReference>
<protein>
    <submittedName>
        <fullName evidence="3">Putative endoglucanase</fullName>
    </submittedName>
</protein>
<dbReference type="EMBL" id="SJPV01000002">
    <property type="protein sequence ID" value="TWU41078.1"/>
    <property type="molecule type" value="Genomic_DNA"/>
</dbReference>
<accession>A0A5C6DWQ2</accession>
<dbReference type="Proteomes" id="UP000319143">
    <property type="component" value="Unassembled WGS sequence"/>
</dbReference>
<evidence type="ECO:0000259" key="2">
    <source>
        <dbReference type="Pfam" id="PF16586"/>
    </source>
</evidence>
<dbReference type="RefSeq" id="WP_146525572.1">
    <property type="nucleotide sequence ID" value="NZ_SJPV01000002.1"/>
</dbReference>
<proteinExistence type="predicted"/>
<evidence type="ECO:0000313" key="4">
    <source>
        <dbReference type="Proteomes" id="UP000319143"/>
    </source>
</evidence>